<evidence type="ECO:0008006" key="10">
    <source>
        <dbReference type="Google" id="ProtNLM"/>
    </source>
</evidence>
<evidence type="ECO:0000313" key="9">
    <source>
        <dbReference type="Proteomes" id="UP000002320"/>
    </source>
</evidence>
<reference evidence="7" key="1">
    <citation type="submission" date="2007-03" db="EMBL/GenBank/DDBJ databases">
        <title>Annotation of Culex pipiens quinquefasciatus.</title>
        <authorList>
            <consortium name="The Broad Institute Genome Sequencing Platform"/>
            <person name="Atkinson P.W."/>
            <person name="Hemingway J."/>
            <person name="Christensen B.M."/>
            <person name="Higgs S."/>
            <person name="Kodira C."/>
            <person name="Hannick L."/>
            <person name="Megy K."/>
            <person name="O'Leary S."/>
            <person name="Pearson M."/>
            <person name="Haas B.J."/>
            <person name="Mauceli E."/>
            <person name="Wortman J.R."/>
            <person name="Lee N.H."/>
            <person name="Guigo R."/>
            <person name="Stanke M."/>
            <person name="Alvarado L."/>
            <person name="Amedeo P."/>
            <person name="Antoine C.H."/>
            <person name="Arensburger P."/>
            <person name="Bidwell S.L."/>
            <person name="Crawford M."/>
            <person name="Camaro F."/>
            <person name="Devon K."/>
            <person name="Engels R."/>
            <person name="Hammond M."/>
            <person name="Howarth C."/>
            <person name="Koehrsen M."/>
            <person name="Lawson D."/>
            <person name="Montgomery P."/>
            <person name="Nene V."/>
            <person name="Nusbaum C."/>
            <person name="Puiu D."/>
            <person name="Romero-Severson J."/>
            <person name="Severson D.W."/>
            <person name="Shumway M."/>
            <person name="Sisk P."/>
            <person name="Stolte C."/>
            <person name="Zeng Q."/>
            <person name="Eisenstadt E."/>
            <person name="Fraser-Liggett C."/>
            <person name="Strausberg R."/>
            <person name="Galagan J."/>
            <person name="Birren B."/>
            <person name="Collins F.H."/>
        </authorList>
    </citation>
    <scope>NUCLEOTIDE SEQUENCE [LARGE SCALE GENOMIC DNA]</scope>
    <source>
        <strain evidence="7">JHB</strain>
    </source>
</reference>
<dbReference type="VEuPathDB" id="VectorBase:CPIJ010371"/>
<dbReference type="eggNOG" id="KOG2084">
    <property type="taxonomic scope" value="Eukaryota"/>
</dbReference>
<dbReference type="Gene3D" id="6.10.140.2220">
    <property type="match status" value="1"/>
</dbReference>
<dbReference type="Pfam" id="PF01753">
    <property type="entry name" value="zf-MYND"/>
    <property type="match status" value="1"/>
</dbReference>
<evidence type="ECO:0000259" key="5">
    <source>
        <dbReference type="PROSITE" id="PS50280"/>
    </source>
</evidence>
<dbReference type="GO" id="GO:0008270">
    <property type="term" value="F:zinc ion binding"/>
    <property type="evidence" value="ECO:0007669"/>
    <property type="project" value="UniProtKB-KW"/>
</dbReference>
<dbReference type="PROSITE" id="PS01360">
    <property type="entry name" value="ZF_MYND_1"/>
    <property type="match status" value="1"/>
</dbReference>
<feature type="domain" description="MYND-type" evidence="6">
    <location>
        <begin position="224"/>
        <end position="264"/>
    </location>
</feature>
<evidence type="ECO:0000256" key="1">
    <source>
        <dbReference type="ARBA" id="ARBA00022723"/>
    </source>
</evidence>
<gene>
    <name evidence="8" type="primary">6042927</name>
    <name evidence="7" type="ORF">CpipJ_CPIJ010371</name>
</gene>
<evidence type="ECO:0000256" key="4">
    <source>
        <dbReference type="PROSITE-ProRule" id="PRU00134"/>
    </source>
</evidence>
<keyword evidence="3" id="KW-0862">Zinc</keyword>
<dbReference type="GO" id="GO:0008170">
    <property type="term" value="F:N-methyltransferase activity"/>
    <property type="evidence" value="ECO:0007669"/>
    <property type="project" value="UniProtKB-ARBA"/>
</dbReference>
<dbReference type="EnsemblMetazoa" id="CPIJ010371-RA">
    <property type="protein sequence ID" value="CPIJ010371-PA"/>
    <property type="gene ID" value="CPIJ010371"/>
</dbReference>
<accession>B0WTE7</accession>
<dbReference type="GO" id="GO:0008276">
    <property type="term" value="F:protein methyltransferase activity"/>
    <property type="evidence" value="ECO:0007669"/>
    <property type="project" value="UniProtKB-ARBA"/>
</dbReference>
<dbReference type="InParanoid" id="B0WTE7"/>
<evidence type="ECO:0000256" key="2">
    <source>
        <dbReference type="ARBA" id="ARBA00022771"/>
    </source>
</evidence>
<dbReference type="PANTHER" id="PTHR47111">
    <property type="entry name" value="BCDNA.LD29892"/>
    <property type="match status" value="1"/>
</dbReference>
<sequence length="560" mass="63389">MDLDGEFQVPPIVASVQLIYHLNLEIGGGLNERADVNALIQFITDYGKLRIVAEHLKCNVKAAKRRAVGNSMFRDGLFVNAMFAYNESICLALPGSDQLGIGYANRSAACFALGEYEMALFNIQLARKHNYPDKLMAKLLERERNCKQRIADGRSKGTVPCPRMGFNVDINPRIPFLAKGIAMGYDPRFGRGLVAEKDFNAGDIILDEKLELCGIDYNVTFQTCNQCSSRRYHVLIPCPKCPFFMFCSEECRELNWKLFHRFECDVATKLCSVSRVSDMIAPRLFFYGLSQFGDDVQAMMEYCEKAINGKFNPLDLDYTIPCRLDVFKAVHNTITRYDSVVEMIANNTAATYSVVFLMNPLVKSIIRTEPHRRFFIRSIQTYSKVAAALATNSGISKGVITTIRPVGHLFNHSCDPHAMTISDGGRVKMVMLRPARQGEQIFISYGPTWYKPCPLSLMFKCCCIVCDKGKAGREWHSLMDRKLPQNARKDVQLMKQILGDSGVNVASKMNAVQQLIKRYADYHPQREDIGYLLKLYGEFLCFIVQDEHLALMRAMLMAEQ</sequence>
<dbReference type="InterPro" id="IPR011990">
    <property type="entry name" value="TPR-like_helical_dom_sf"/>
</dbReference>
<dbReference type="AlphaFoldDB" id="B0WTE7"/>
<dbReference type="InterPro" id="IPR046341">
    <property type="entry name" value="SET_dom_sf"/>
</dbReference>
<keyword evidence="2 4" id="KW-0863">Zinc-finger</keyword>
<dbReference type="SUPFAM" id="SSF82199">
    <property type="entry name" value="SET domain"/>
    <property type="match status" value="1"/>
</dbReference>
<dbReference type="KEGG" id="cqu:CpipJ_CPIJ010371"/>
<dbReference type="HOGENOM" id="CLU_021727_4_1_1"/>
<dbReference type="OMA" id="SHWSRES"/>
<dbReference type="InterPro" id="IPR002893">
    <property type="entry name" value="Znf_MYND"/>
</dbReference>
<evidence type="ECO:0000259" key="6">
    <source>
        <dbReference type="PROSITE" id="PS50865"/>
    </source>
</evidence>
<dbReference type="InterPro" id="IPR001214">
    <property type="entry name" value="SET_dom"/>
</dbReference>
<dbReference type="Pfam" id="PF00856">
    <property type="entry name" value="SET"/>
    <property type="match status" value="1"/>
</dbReference>
<dbReference type="GO" id="GO:0008757">
    <property type="term" value="F:S-adenosylmethionine-dependent methyltransferase activity"/>
    <property type="evidence" value="ECO:0007669"/>
    <property type="project" value="UniProtKB-ARBA"/>
</dbReference>
<evidence type="ECO:0000313" key="7">
    <source>
        <dbReference type="EMBL" id="EDS34385.1"/>
    </source>
</evidence>
<dbReference type="PANTHER" id="PTHR47111:SF1">
    <property type="entry name" value="SET AND MYND DOMAIN-CONTAINING PROTEIN 4"/>
    <property type="match status" value="1"/>
</dbReference>
<evidence type="ECO:0000313" key="8">
    <source>
        <dbReference type="EnsemblMetazoa" id="CPIJ010371-PA"/>
    </source>
</evidence>
<dbReference type="Gene3D" id="2.170.270.10">
    <property type="entry name" value="SET domain"/>
    <property type="match status" value="1"/>
</dbReference>
<dbReference type="SUPFAM" id="SSF144232">
    <property type="entry name" value="HIT/MYND zinc finger-like"/>
    <property type="match status" value="1"/>
</dbReference>
<keyword evidence="9" id="KW-1185">Reference proteome</keyword>
<dbReference type="PROSITE" id="PS50865">
    <property type="entry name" value="ZF_MYND_2"/>
    <property type="match status" value="1"/>
</dbReference>
<dbReference type="Gene3D" id="1.10.220.160">
    <property type="match status" value="1"/>
</dbReference>
<dbReference type="OrthoDB" id="6054366at2759"/>
<protein>
    <recommendedName>
        <fullName evidence="10">SET and MYND domain-containing protein 4</fullName>
    </recommendedName>
</protein>
<evidence type="ECO:0000256" key="3">
    <source>
        <dbReference type="ARBA" id="ARBA00022833"/>
    </source>
</evidence>
<name>B0WTE7_CULQU</name>
<dbReference type="Proteomes" id="UP000002320">
    <property type="component" value="Unassembled WGS sequence"/>
</dbReference>
<reference evidence="8" key="2">
    <citation type="submission" date="2021-02" db="UniProtKB">
        <authorList>
            <consortium name="EnsemblMetazoa"/>
        </authorList>
    </citation>
    <scope>IDENTIFICATION</scope>
    <source>
        <strain evidence="8">JHB</strain>
    </source>
</reference>
<dbReference type="EMBL" id="DS232085">
    <property type="protein sequence ID" value="EDS34385.1"/>
    <property type="molecule type" value="Genomic_DNA"/>
</dbReference>
<dbReference type="VEuPathDB" id="VectorBase:CQUJHB003007"/>
<organism>
    <name type="scientific">Culex quinquefasciatus</name>
    <name type="common">Southern house mosquito</name>
    <name type="synonym">Culex pungens</name>
    <dbReference type="NCBI Taxonomy" id="7176"/>
    <lineage>
        <taxon>Eukaryota</taxon>
        <taxon>Metazoa</taxon>
        <taxon>Ecdysozoa</taxon>
        <taxon>Arthropoda</taxon>
        <taxon>Hexapoda</taxon>
        <taxon>Insecta</taxon>
        <taxon>Pterygota</taxon>
        <taxon>Neoptera</taxon>
        <taxon>Endopterygota</taxon>
        <taxon>Diptera</taxon>
        <taxon>Nematocera</taxon>
        <taxon>Culicoidea</taxon>
        <taxon>Culicidae</taxon>
        <taxon>Culicinae</taxon>
        <taxon>Culicini</taxon>
        <taxon>Culex</taxon>
        <taxon>Culex</taxon>
    </lineage>
</organism>
<keyword evidence="1" id="KW-0479">Metal-binding</keyword>
<dbReference type="PROSITE" id="PS50280">
    <property type="entry name" value="SET"/>
    <property type="match status" value="1"/>
</dbReference>
<dbReference type="SUPFAM" id="SSF48452">
    <property type="entry name" value="TPR-like"/>
    <property type="match status" value="1"/>
</dbReference>
<dbReference type="Gene3D" id="1.25.40.10">
    <property type="entry name" value="Tetratricopeptide repeat domain"/>
    <property type="match status" value="1"/>
</dbReference>
<feature type="domain" description="SET" evidence="5">
    <location>
        <begin position="179"/>
        <end position="446"/>
    </location>
</feature>
<proteinExistence type="predicted"/>